<dbReference type="SUPFAM" id="SSF46785">
    <property type="entry name" value="Winged helix' DNA-binding domain"/>
    <property type="match status" value="1"/>
</dbReference>
<organism evidence="7 8">
    <name type="scientific">Sphingomonas tabacisoli</name>
    <dbReference type="NCBI Taxonomy" id="2249466"/>
    <lineage>
        <taxon>Bacteria</taxon>
        <taxon>Pseudomonadati</taxon>
        <taxon>Pseudomonadota</taxon>
        <taxon>Alphaproteobacteria</taxon>
        <taxon>Sphingomonadales</taxon>
        <taxon>Sphingomonadaceae</taxon>
        <taxon>Sphingomonas</taxon>
    </lineage>
</organism>
<keyword evidence="4" id="KW-0238">DNA-binding</keyword>
<dbReference type="SUPFAM" id="SSF53383">
    <property type="entry name" value="PLP-dependent transferases"/>
    <property type="match status" value="1"/>
</dbReference>
<dbReference type="GO" id="GO:0008483">
    <property type="term" value="F:transaminase activity"/>
    <property type="evidence" value="ECO:0007669"/>
    <property type="project" value="UniProtKB-KW"/>
</dbReference>
<evidence type="ECO:0000256" key="4">
    <source>
        <dbReference type="ARBA" id="ARBA00023125"/>
    </source>
</evidence>
<dbReference type="InterPro" id="IPR051446">
    <property type="entry name" value="HTH_trans_reg/aminotransferase"/>
</dbReference>
<evidence type="ECO:0000256" key="2">
    <source>
        <dbReference type="ARBA" id="ARBA00022898"/>
    </source>
</evidence>
<dbReference type="RefSeq" id="WP_380889637.1">
    <property type="nucleotide sequence ID" value="NZ_JBHUDY010000001.1"/>
</dbReference>
<dbReference type="InterPro" id="IPR036390">
    <property type="entry name" value="WH_DNA-bd_sf"/>
</dbReference>
<sequence>MGGSVAMRHMEGQGRSRAPAFLPADFAPEPHGGLYQGLYKRLRGFILDGVWPAGTRLPSSRTLAADLKVSRNTAILAVEQLVADGWAESRSRSGVYVSAAQAPTPAPETGVKARASSDLPPFALQRPAADLFPAQIWKQLQARAWAEIEPQRLATTDAAGDPALREAIARLVCGPRGMRCHPDQIVVVPTATAAIDLIAGTLLRPGDTALVENPGRPAVRQSLVARGARLQPIRTDALPPARLACVASATRFPGGEALDREGRARLLGWARATNGCIIEDDRDADLWFDAPPPPPLAAENGERVLLVGSFNRILFPGLCVAFLVAPLPLVERLRAANAIAGGRASLASQLALREFIGDGHFARHLRRRRQAYQERREALIDCLGDLVDREHINTAGTYLAVHVGAGRARALADRLAAERLGGAAIDDFMIEGEAGADLLIGLGLSPEAILDEGPRLAAVIRSELSSAREQR</sequence>
<reference evidence="8" key="1">
    <citation type="journal article" date="2019" name="Int. J. Syst. Evol. Microbiol.">
        <title>The Global Catalogue of Microorganisms (GCM) 10K type strain sequencing project: providing services to taxonomists for standard genome sequencing and annotation.</title>
        <authorList>
            <consortium name="The Broad Institute Genomics Platform"/>
            <consortium name="The Broad Institute Genome Sequencing Center for Infectious Disease"/>
            <person name="Wu L."/>
            <person name="Ma J."/>
        </authorList>
    </citation>
    <scope>NUCLEOTIDE SEQUENCE [LARGE SCALE GENOMIC DNA]</scope>
    <source>
        <strain evidence="8">CGMCC 1.16275</strain>
    </source>
</reference>
<evidence type="ECO:0000256" key="5">
    <source>
        <dbReference type="ARBA" id="ARBA00023163"/>
    </source>
</evidence>
<proteinExistence type="inferred from homology"/>
<accession>A0ABW4I3S5</accession>
<feature type="domain" description="HTH gntR-type" evidence="6">
    <location>
        <begin position="32"/>
        <end position="100"/>
    </location>
</feature>
<dbReference type="Pfam" id="PF00392">
    <property type="entry name" value="GntR"/>
    <property type="match status" value="1"/>
</dbReference>
<evidence type="ECO:0000313" key="7">
    <source>
        <dbReference type="EMBL" id="MFD1612599.1"/>
    </source>
</evidence>
<dbReference type="InterPro" id="IPR036388">
    <property type="entry name" value="WH-like_DNA-bd_sf"/>
</dbReference>
<dbReference type="Proteomes" id="UP001597115">
    <property type="component" value="Unassembled WGS sequence"/>
</dbReference>
<protein>
    <submittedName>
        <fullName evidence="7">PLP-dependent aminotransferase family protein</fullName>
    </submittedName>
</protein>
<evidence type="ECO:0000259" key="6">
    <source>
        <dbReference type="PROSITE" id="PS50949"/>
    </source>
</evidence>
<comment type="similarity">
    <text evidence="1">In the C-terminal section; belongs to the class-I pyridoxal-phosphate-dependent aminotransferase family.</text>
</comment>
<keyword evidence="8" id="KW-1185">Reference proteome</keyword>
<dbReference type="EMBL" id="JBHUDY010000001">
    <property type="protein sequence ID" value="MFD1612599.1"/>
    <property type="molecule type" value="Genomic_DNA"/>
</dbReference>
<dbReference type="InterPro" id="IPR015421">
    <property type="entry name" value="PyrdxlP-dep_Trfase_major"/>
</dbReference>
<dbReference type="PANTHER" id="PTHR46577:SF1">
    <property type="entry name" value="HTH-TYPE TRANSCRIPTIONAL REGULATORY PROTEIN GABR"/>
    <property type="match status" value="1"/>
</dbReference>
<gene>
    <name evidence="7" type="ORF">ACFSCW_12380</name>
</gene>
<dbReference type="Gene3D" id="1.10.10.10">
    <property type="entry name" value="Winged helix-like DNA-binding domain superfamily/Winged helix DNA-binding domain"/>
    <property type="match status" value="1"/>
</dbReference>
<keyword evidence="5" id="KW-0804">Transcription</keyword>
<keyword evidence="7" id="KW-0808">Transferase</keyword>
<evidence type="ECO:0000256" key="3">
    <source>
        <dbReference type="ARBA" id="ARBA00023015"/>
    </source>
</evidence>
<dbReference type="InterPro" id="IPR004839">
    <property type="entry name" value="Aminotransferase_I/II_large"/>
</dbReference>
<dbReference type="InterPro" id="IPR015424">
    <property type="entry name" value="PyrdxlP-dep_Trfase"/>
</dbReference>
<dbReference type="CDD" id="cd07377">
    <property type="entry name" value="WHTH_GntR"/>
    <property type="match status" value="1"/>
</dbReference>
<dbReference type="PANTHER" id="PTHR46577">
    <property type="entry name" value="HTH-TYPE TRANSCRIPTIONAL REGULATORY PROTEIN GABR"/>
    <property type="match status" value="1"/>
</dbReference>
<evidence type="ECO:0000256" key="1">
    <source>
        <dbReference type="ARBA" id="ARBA00005384"/>
    </source>
</evidence>
<dbReference type="InterPro" id="IPR000524">
    <property type="entry name" value="Tscrpt_reg_HTH_GntR"/>
</dbReference>
<keyword evidence="3" id="KW-0805">Transcription regulation</keyword>
<dbReference type="SMART" id="SM00345">
    <property type="entry name" value="HTH_GNTR"/>
    <property type="match status" value="1"/>
</dbReference>
<comment type="caution">
    <text evidence="7">The sequence shown here is derived from an EMBL/GenBank/DDBJ whole genome shotgun (WGS) entry which is preliminary data.</text>
</comment>
<dbReference type="Gene3D" id="3.40.640.10">
    <property type="entry name" value="Type I PLP-dependent aspartate aminotransferase-like (Major domain)"/>
    <property type="match status" value="1"/>
</dbReference>
<dbReference type="Pfam" id="PF00155">
    <property type="entry name" value="Aminotran_1_2"/>
    <property type="match status" value="1"/>
</dbReference>
<keyword evidence="7" id="KW-0032">Aminotransferase</keyword>
<name>A0ABW4I3S5_9SPHN</name>
<dbReference type="PROSITE" id="PS50949">
    <property type="entry name" value="HTH_GNTR"/>
    <property type="match status" value="1"/>
</dbReference>
<dbReference type="CDD" id="cd00609">
    <property type="entry name" value="AAT_like"/>
    <property type="match status" value="1"/>
</dbReference>
<evidence type="ECO:0000313" key="8">
    <source>
        <dbReference type="Proteomes" id="UP001597115"/>
    </source>
</evidence>
<keyword evidence="2" id="KW-0663">Pyridoxal phosphate</keyword>